<proteinExistence type="inferred from homology"/>
<dbReference type="InterPro" id="IPR036770">
    <property type="entry name" value="Ankyrin_rpt-contain_sf"/>
</dbReference>
<evidence type="ECO:0000256" key="1">
    <source>
        <dbReference type="ARBA" id="ARBA00004123"/>
    </source>
</evidence>
<keyword evidence="5" id="KW-0804">Transcription</keyword>
<dbReference type="GO" id="GO:0006357">
    <property type="term" value="P:regulation of transcription by RNA polymerase II"/>
    <property type="evidence" value="ECO:0007669"/>
    <property type="project" value="TreeGrafter"/>
</dbReference>
<feature type="region of interest" description="Disordered" evidence="8">
    <location>
        <begin position="544"/>
        <end position="610"/>
    </location>
</feature>
<feature type="compositionally biased region" description="Basic and acidic residues" evidence="8">
    <location>
        <begin position="21"/>
        <end position="30"/>
    </location>
</feature>
<dbReference type="EMBL" id="HBHJ01005302">
    <property type="protein sequence ID" value="CAD9668144.1"/>
    <property type="molecule type" value="Transcribed_RNA"/>
</dbReference>
<dbReference type="GO" id="GO:0005634">
    <property type="term" value="C:nucleus"/>
    <property type="evidence" value="ECO:0007669"/>
    <property type="project" value="UniProtKB-SubCell"/>
</dbReference>
<evidence type="ECO:0000256" key="2">
    <source>
        <dbReference type="ARBA" id="ARBA00008267"/>
    </source>
</evidence>
<protein>
    <recommendedName>
        <fullName evidence="9">CG-1 domain-containing protein</fullName>
    </recommendedName>
</protein>
<dbReference type="Gene3D" id="2.60.40.10">
    <property type="entry name" value="Immunoglobulins"/>
    <property type="match status" value="1"/>
</dbReference>
<dbReference type="SMART" id="SM00015">
    <property type="entry name" value="IQ"/>
    <property type="match status" value="2"/>
</dbReference>
<feature type="compositionally biased region" description="Low complexity" evidence="8">
    <location>
        <begin position="345"/>
        <end position="361"/>
    </location>
</feature>
<dbReference type="InterPro" id="IPR000048">
    <property type="entry name" value="IQ_motif_EF-hand-BS"/>
</dbReference>
<dbReference type="InterPro" id="IPR013783">
    <property type="entry name" value="Ig-like_fold"/>
</dbReference>
<sequence length="889" mass="95845">MDRKLLKFKNDGHTWKSRSANGDKTRAREDTVSMSVNQNVRVKGAYAHHATNPMFRRRTYHLTGTLVDHLHLVHYLEFDDKRRRGFPAEAASTGLTDELDKEILAELLSEGLDGARGVDEGLESRCDIIDVSPEWADVSGGTKVVVVVSGKLPRPPVVESGKPPPRLLCGFGEVWVEAQPLGESALRCKVPPHGPGPVSVVLGLNDTPGGVAPRVISGPVSDLFEFREGSSFNHGSLAGPSTVLPLTPRREAQTFSAAARTTGKRPLSDAGASFSPPSPQPWWPQGLSRHQGAAATFGGGDAALPSTLASPGHLMDASRSEDVNREHKIRIVEKLEKVHTTISKASSSGLSPSLSGLAAPPSRLPDPMVMEAPARALEDQGRSSQEDSGERETSDGVSEDLLDDAQLTSISDGELEEVLERLLIRVVGHMVELAAADEGLQEELNAADRHGFCLLHYACLYNLGPMVPILLRYGALVNSVTLDGQTPLHLAASAGHHAIAESLVSCGADVSATDSSGLTPHQRAALQNYHDLAEWLSQLAQERGAMGSLPSPPDTARGPALAHSSPPQSRTARAWSSGNMLPSHVGGGLADSPPSVPFGSPESSSGAADETLRRRFSVDYLSQTPGTQGSQTWSPSTQGSSPADKLPLTQQNVQLLQDAFSSLSLKDKCLISKCVSLRSEDDQAAPPRRLWPGASTREYASEAQDRVGAEEVASAITESDKESLDVAMAMMGPDELLDMEKEARILQKNMKAWIMRRNYRSMRDSISKLQVLWRENRRPQSGKFDGIEDQLPDVDGPGPGSLTATSHHADPAPRPHRPLPGISEEGPAVYGDREEEAGLKLQALSRGMLARRNFRRIKQQTLAMIIIQRTLLARRSRSLRVRSPPTSPR</sequence>
<feature type="region of interest" description="Disordered" evidence="8">
    <location>
        <begin position="343"/>
        <end position="402"/>
    </location>
</feature>
<dbReference type="EMBL" id="HBHJ01005304">
    <property type="protein sequence ID" value="CAD9668150.1"/>
    <property type="molecule type" value="Transcribed_RNA"/>
</dbReference>
<dbReference type="Gene3D" id="4.10.270.10">
    <property type="entry name" value="Myosin, subunit A"/>
    <property type="match status" value="1"/>
</dbReference>
<keyword evidence="4" id="KW-0010">Activator</keyword>
<reference evidence="11" key="1">
    <citation type="submission" date="2021-01" db="EMBL/GenBank/DDBJ databases">
        <authorList>
            <person name="Corre E."/>
            <person name="Pelletier E."/>
            <person name="Niang G."/>
            <person name="Scheremetjew M."/>
            <person name="Finn R."/>
            <person name="Kale V."/>
            <person name="Holt S."/>
            <person name="Cochrane G."/>
            <person name="Meng A."/>
            <person name="Brown T."/>
            <person name="Cohen L."/>
        </authorList>
    </citation>
    <scope>NUCLEOTIDE SEQUENCE</scope>
    <source>
        <strain evidence="11">CCMP1243</strain>
    </source>
</reference>
<evidence type="ECO:0000259" key="9">
    <source>
        <dbReference type="PROSITE" id="PS51437"/>
    </source>
</evidence>
<comment type="subcellular location">
    <subcellularLocation>
        <location evidence="1">Nucleus</location>
    </subcellularLocation>
</comment>
<dbReference type="SMART" id="SM00248">
    <property type="entry name" value="ANK"/>
    <property type="match status" value="2"/>
</dbReference>
<dbReference type="SUPFAM" id="SSF81296">
    <property type="entry name" value="E set domains"/>
    <property type="match status" value="1"/>
</dbReference>
<feature type="compositionally biased region" description="Basic and acidic residues" evidence="8">
    <location>
        <begin position="376"/>
        <end position="394"/>
    </location>
</feature>
<feature type="region of interest" description="Disordered" evidence="8">
    <location>
        <begin position="9"/>
        <end position="30"/>
    </location>
</feature>
<feature type="region of interest" description="Disordered" evidence="8">
    <location>
        <begin position="780"/>
        <end position="825"/>
    </location>
</feature>
<evidence type="ECO:0000256" key="3">
    <source>
        <dbReference type="ARBA" id="ARBA00023043"/>
    </source>
</evidence>
<evidence type="ECO:0000256" key="7">
    <source>
        <dbReference type="PROSITE-ProRule" id="PRU00023"/>
    </source>
</evidence>
<dbReference type="GO" id="GO:0003690">
    <property type="term" value="F:double-stranded DNA binding"/>
    <property type="evidence" value="ECO:0007669"/>
    <property type="project" value="TreeGrafter"/>
</dbReference>
<evidence type="ECO:0000313" key="10">
    <source>
        <dbReference type="EMBL" id="CAD9668144.1"/>
    </source>
</evidence>
<dbReference type="Pfam" id="PF03859">
    <property type="entry name" value="CG-1"/>
    <property type="match status" value="1"/>
</dbReference>
<feature type="domain" description="CG-1" evidence="9">
    <location>
        <begin position="1"/>
        <end position="84"/>
    </location>
</feature>
<dbReference type="PROSITE" id="PS50096">
    <property type="entry name" value="IQ"/>
    <property type="match status" value="2"/>
</dbReference>
<organism evidence="11">
    <name type="scientific">Rhizochromulina marina</name>
    <dbReference type="NCBI Taxonomy" id="1034831"/>
    <lineage>
        <taxon>Eukaryota</taxon>
        <taxon>Sar</taxon>
        <taxon>Stramenopiles</taxon>
        <taxon>Ochrophyta</taxon>
        <taxon>Dictyochophyceae</taxon>
        <taxon>Rhizochromulinales</taxon>
        <taxon>Rhizochromulina</taxon>
    </lineage>
</organism>
<keyword evidence="3 7" id="KW-0040">ANK repeat</keyword>
<dbReference type="AlphaFoldDB" id="A0A6U0XRL7"/>
<dbReference type="PROSITE" id="PS50088">
    <property type="entry name" value="ANK_REPEAT"/>
    <property type="match status" value="1"/>
</dbReference>
<evidence type="ECO:0000256" key="8">
    <source>
        <dbReference type="SAM" id="MobiDB-lite"/>
    </source>
</evidence>
<keyword evidence="6" id="KW-0539">Nucleus</keyword>
<dbReference type="PROSITE" id="PS50297">
    <property type="entry name" value="ANK_REP_REGION"/>
    <property type="match status" value="1"/>
</dbReference>
<dbReference type="GO" id="GO:0003712">
    <property type="term" value="F:transcription coregulator activity"/>
    <property type="evidence" value="ECO:0007669"/>
    <property type="project" value="TreeGrafter"/>
</dbReference>
<feature type="compositionally biased region" description="Polar residues" evidence="8">
    <location>
        <begin position="565"/>
        <end position="580"/>
    </location>
</feature>
<comment type="similarity">
    <text evidence="2">Belongs to the CAMTA family.</text>
</comment>
<feature type="repeat" description="ANK" evidence="7">
    <location>
        <begin position="483"/>
        <end position="515"/>
    </location>
</feature>
<dbReference type="PANTHER" id="PTHR23335">
    <property type="entry name" value="CALMODULIN-BINDING TRANSCRIPTION ACTIVATOR CAMTA"/>
    <property type="match status" value="1"/>
</dbReference>
<feature type="region of interest" description="Disordered" evidence="8">
    <location>
        <begin position="622"/>
        <end position="645"/>
    </location>
</feature>
<name>A0A6U0XRL7_9STRA</name>
<evidence type="ECO:0000256" key="4">
    <source>
        <dbReference type="ARBA" id="ARBA00023159"/>
    </source>
</evidence>
<evidence type="ECO:0000256" key="6">
    <source>
        <dbReference type="ARBA" id="ARBA00023242"/>
    </source>
</evidence>
<dbReference type="InterPro" id="IPR002110">
    <property type="entry name" value="Ankyrin_rpt"/>
</dbReference>
<dbReference type="PROSITE" id="PS51437">
    <property type="entry name" value="CG_1"/>
    <property type="match status" value="1"/>
</dbReference>
<dbReference type="PANTHER" id="PTHR23335:SF1">
    <property type="entry name" value="CALMODULIN-BINDING TRANSCRIPTION ACTIVATOR, ISOFORM F"/>
    <property type="match status" value="1"/>
</dbReference>
<feature type="compositionally biased region" description="Polar residues" evidence="8">
    <location>
        <begin position="622"/>
        <end position="641"/>
    </location>
</feature>
<evidence type="ECO:0000313" key="11">
    <source>
        <dbReference type="EMBL" id="CAD9668150.1"/>
    </source>
</evidence>
<dbReference type="CDD" id="cd00102">
    <property type="entry name" value="IPT"/>
    <property type="match status" value="1"/>
</dbReference>
<dbReference type="InterPro" id="IPR014756">
    <property type="entry name" value="Ig_E-set"/>
</dbReference>
<dbReference type="Gene3D" id="1.25.40.20">
    <property type="entry name" value="Ankyrin repeat-containing domain"/>
    <property type="match status" value="2"/>
</dbReference>
<feature type="region of interest" description="Disordered" evidence="8">
    <location>
        <begin position="258"/>
        <end position="279"/>
    </location>
</feature>
<accession>A0A6U0XRL7</accession>
<dbReference type="SUPFAM" id="SSF48403">
    <property type="entry name" value="Ankyrin repeat"/>
    <property type="match status" value="1"/>
</dbReference>
<dbReference type="Pfam" id="PF12796">
    <property type="entry name" value="Ank_2"/>
    <property type="match status" value="1"/>
</dbReference>
<dbReference type="InterPro" id="IPR005559">
    <property type="entry name" value="CG-1_dom"/>
</dbReference>
<gene>
    <name evidence="10" type="ORF">RMAR1173_LOCUS3494</name>
    <name evidence="11" type="ORF">RMAR1173_LOCUS3496</name>
</gene>
<evidence type="ECO:0000256" key="5">
    <source>
        <dbReference type="ARBA" id="ARBA00023163"/>
    </source>
</evidence>